<evidence type="ECO:0000256" key="4">
    <source>
        <dbReference type="ARBA" id="ARBA00023098"/>
    </source>
</evidence>
<evidence type="ECO:0000256" key="3">
    <source>
        <dbReference type="ARBA" id="ARBA00022963"/>
    </source>
</evidence>
<dbReference type="EC" id="3.1.1.47" evidence="1"/>
<keyword evidence="3" id="KW-0442">Lipid degradation</keyword>
<dbReference type="SUPFAM" id="SSF53474">
    <property type="entry name" value="alpha/beta-Hydrolases"/>
    <property type="match status" value="1"/>
</dbReference>
<reference evidence="6" key="1">
    <citation type="submission" date="2018-10" db="EMBL/GenBank/DDBJ databases">
        <title>FDA dAtabase for Regulatory Grade micrObial Sequences (FDA-ARGOS): Supporting development and validation of Infectious Disease Dx tests.</title>
        <authorList>
            <person name="Kerrigan L."/>
            <person name="Tallon L."/>
            <person name="Sadzewicz L."/>
            <person name="Sengamalay N."/>
            <person name="Ott S."/>
            <person name="Godinez A."/>
            <person name="Nagaraj S."/>
            <person name="Vavikolanu K."/>
            <person name="Nadendla S."/>
            <person name="George J."/>
            <person name="Sichtig H."/>
        </authorList>
    </citation>
    <scope>NUCLEOTIDE SEQUENCE [LARGE SCALE GENOMIC DNA]</scope>
    <source>
        <strain evidence="6">FDAARGOS_311</strain>
    </source>
</reference>
<name>A0A505I3K6_ASPNG</name>
<gene>
    <name evidence="5" type="ORF">CAN33_0023350</name>
</gene>
<dbReference type="EMBL" id="NKJJ02000005">
    <property type="protein sequence ID" value="TPR06593.1"/>
    <property type="molecule type" value="Genomic_DNA"/>
</dbReference>
<dbReference type="InterPro" id="IPR029058">
    <property type="entry name" value="AB_hydrolase_fold"/>
</dbReference>
<sequence length="426" mass="46347">MGLLELHNGANQALDIEGEVIRSSAGKLHAYESLSTLILNTAKMIRLLLHTVIFLFVGLSRAAIVPLPPSTGPCDVTLQASELVDQARTNPFDSKGGKRALMVTTFTPVNCGSVLSEFYIPNATAAYEDESFQSLGLAAGTFESFRIQTQQQPSPSIVNKSYPIVLFSPALGTSRLVYTSLLQDIASYGFAVISVDHPYDANIVEFPDGRTVIGVLENTTTDAQFTWAMNVRVQDMIFVYNQTRNETAVRDIFPLSLKNPHLLSLDRVAITGHSLGGATAAQTMLVDNRFVGGINLDGTFWGSVLTKGLSSPFLLFSNANHTAATDPSWGTFWSNLRGWRLELRLAQSKHYTFSDFPVLLESLSISDELKEIVQASYIGTIGALRAKNVIVSYIVAALQYFAYGRTSDLLSGPSAAYPDVTFVHSA</sequence>
<dbReference type="Pfam" id="PF03403">
    <property type="entry name" value="PAF-AH_p_II"/>
    <property type="match status" value="2"/>
</dbReference>
<proteinExistence type="predicted"/>
<evidence type="ECO:0000256" key="2">
    <source>
        <dbReference type="ARBA" id="ARBA00022801"/>
    </source>
</evidence>
<dbReference type="VEuPathDB" id="FungiDB:An09g01050"/>
<protein>
    <recommendedName>
        <fullName evidence="1">1-alkyl-2-acetylglycerophosphocholine esterase</fullName>
        <ecNumber evidence="1">3.1.1.47</ecNumber>
    </recommendedName>
</protein>
<dbReference type="VEuPathDB" id="FungiDB:ATCC64974_6670"/>
<dbReference type="VEuPathDB" id="FungiDB:M747DRAFT_296922"/>
<dbReference type="VEuPathDB" id="FungiDB:ASPNIDRAFT2_1155663"/>
<dbReference type="PANTHER" id="PTHR10272">
    <property type="entry name" value="PLATELET-ACTIVATING FACTOR ACETYLHYDROLASE"/>
    <property type="match status" value="1"/>
</dbReference>
<organism evidence="5 6">
    <name type="scientific">Aspergillus niger</name>
    <dbReference type="NCBI Taxonomy" id="5061"/>
    <lineage>
        <taxon>Eukaryota</taxon>
        <taxon>Fungi</taxon>
        <taxon>Dikarya</taxon>
        <taxon>Ascomycota</taxon>
        <taxon>Pezizomycotina</taxon>
        <taxon>Eurotiomycetes</taxon>
        <taxon>Eurotiomycetidae</taxon>
        <taxon>Eurotiales</taxon>
        <taxon>Aspergillaceae</taxon>
        <taxon>Aspergillus</taxon>
        <taxon>Aspergillus subgen. Circumdati</taxon>
    </lineage>
</organism>
<evidence type="ECO:0000256" key="1">
    <source>
        <dbReference type="ARBA" id="ARBA00013201"/>
    </source>
</evidence>
<keyword evidence="4" id="KW-0443">Lipid metabolism</keyword>
<dbReference type="GO" id="GO:0003847">
    <property type="term" value="F:1-alkyl-2-acetylglycerophosphocholine esterase activity"/>
    <property type="evidence" value="ECO:0007669"/>
    <property type="project" value="UniProtKB-EC"/>
</dbReference>
<dbReference type="Gene3D" id="3.40.50.1820">
    <property type="entry name" value="alpha/beta hydrolase"/>
    <property type="match status" value="1"/>
</dbReference>
<dbReference type="GO" id="GO:0016042">
    <property type="term" value="P:lipid catabolic process"/>
    <property type="evidence" value="ECO:0007669"/>
    <property type="project" value="UniProtKB-KW"/>
</dbReference>
<keyword evidence="2" id="KW-0378">Hydrolase</keyword>
<accession>A0A505I3K6</accession>
<evidence type="ECO:0000313" key="5">
    <source>
        <dbReference type="EMBL" id="TPR06593.1"/>
    </source>
</evidence>
<comment type="caution">
    <text evidence="5">The sequence shown here is derived from an EMBL/GenBank/DDBJ whole genome shotgun (WGS) entry which is preliminary data.</text>
</comment>
<dbReference type="AlphaFoldDB" id="A0A505I3K6"/>
<dbReference type="Proteomes" id="UP000197666">
    <property type="component" value="Unassembled WGS sequence"/>
</dbReference>
<dbReference type="PANTHER" id="PTHR10272:SF14">
    <property type="entry name" value="PAF ACETYLHYDROLASE FAMILY PROTEIN"/>
    <property type="match status" value="1"/>
</dbReference>
<evidence type="ECO:0000313" key="6">
    <source>
        <dbReference type="Proteomes" id="UP000197666"/>
    </source>
</evidence>